<dbReference type="Proteomes" id="UP000064249">
    <property type="component" value="Unassembled WGS sequence"/>
</dbReference>
<dbReference type="PANTHER" id="PTHR11614">
    <property type="entry name" value="PHOSPHOLIPASE-RELATED"/>
    <property type="match status" value="1"/>
</dbReference>
<feature type="binding site" evidence="2">
    <location>
        <position position="95"/>
    </location>
    <ligand>
        <name>substrate</name>
    </ligand>
</feature>
<evidence type="ECO:0000259" key="3">
    <source>
        <dbReference type="Pfam" id="PF12146"/>
    </source>
</evidence>
<reference evidence="4 5" key="1">
    <citation type="journal article" date="2015" name="MBio">
        <title>Genome-Resolved Metagenomic Analysis Reveals Roles for Candidate Phyla and Other Microbial Community Members in Biogeochemical Transformations in Oil Reservoirs.</title>
        <authorList>
            <person name="Hu P."/>
            <person name="Tom L."/>
            <person name="Singh A."/>
            <person name="Thomas B.C."/>
            <person name="Baker B.J."/>
            <person name="Piceno Y.M."/>
            <person name="Andersen G.L."/>
            <person name="Banfield J.F."/>
        </authorList>
    </citation>
    <scope>NUCLEOTIDE SEQUENCE [LARGE SCALE GENOMIC DNA]</scope>
    <source>
        <strain evidence="4">46_16</strain>
    </source>
</reference>
<feature type="active site" description="Charge relay system" evidence="1">
    <location>
        <position position="189"/>
    </location>
</feature>
<dbReference type="Pfam" id="PF12146">
    <property type="entry name" value="Hydrolase_4"/>
    <property type="match status" value="1"/>
</dbReference>
<evidence type="ECO:0000256" key="2">
    <source>
        <dbReference type="PIRSR" id="PIRSR017388-2"/>
    </source>
</evidence>
<dbReference type="Gene3D" id="3.40.50.1820">
    <property type="entry name" value="alpha/beta hydrolase"/>
    <property type="match status" value="1"/>
</dbReference>
<dbReference type="InterPro" id="IPR012354">
    <property type="entry name" value="Esterase_lipase"/>
</dbReference>
<comment type="caution">
    <text evidence="4">The sequence shown here is derived from an EMBL/GenBank/DDBJ whole genome shotgun (WGS) entry which is preliminary data.</text>
</comment>
<feature type="active site" description="Nucleophile" evidence="1">
    <location>
        <position position="94"/>
    </location>
</feature>
<sequence length="243" mass="27676">MDNPQLDGDEFYWKGNPTGVLLIHGFTSTTAEVRLIGEKLREDGFTTAAPLLPGHGTNPDDLNQASWQMWLGKVKEIYEQLLRDCERVFIIGQSMGGLLAIELAAQHPEIEGLMLFAPAIKVKRLWLSHFLKVFKDHLDKQNADDGLPWKGYNVYPLKAAAELHKLQMHVKKQYSKINQPTIIFSAEHDNHLTSEVMQAILNKIQSNEKCHIHLENSPHVILLGKELDQAYDYCLNFIKRHSS</sequence>
<dbReference type="PIRSF" id="PIRSF017388">
    <property type="entry name" value="Esterase_lipase"/>
    <property type="match status" value="1"/>
</dbReference>
<feature type="binding site" evidence="2">
    <location>
        <position position="26"/>
    </location>
    <ligand>
        <name>substrate</name>
    </ligand>
</feature>
<dbReference type="SUPFAM" id="SSF53474">
    <property type="entry name" value="alpha/beta-Hydrolases"/>
    <property type="match status" value="1"/>
</dbReference>
<evidence type="ECO:0000313" key="4">
    <source>
        <dbReference type="EMBL" id="KUK45834.1"/>
    </source>
</evidence>
<protein>
    <submittedName>
        <fullName evidence="4">Putative esterase</fullName>
    </submittedName>
</protein>
<accession>A0A101FWN3</accession>
<feature type="active site" description="Charge relay system" evidence="1">
    <location>
        <position position="219"/>
    </location>
</feature>
<name>A0A101FWN3_9CHLR</name>
<dbReference type="EMBL" id="LGFU01000138">
    <property type="protein sequence ID" value="KUK45834.1"/>
    <property type="molecule type" value="Genomic_DNA"/>
</dbReference>
<dbReference type="InterPro" id="IPR022742">
    <property type="entry name" value="Hydrolase_4"/>
</dbReference>
<evidence type="ECO:0000313" key="5">
    <source>
        <dbReference type="Proteomes" id="UP000064249"/>
    </source>
</evidence>
<dbReference type="AlphaFoldDB" id="A0A101FWN3"/>
<organism evidence="4 5">
    <name type="scientific">Anaerolinea thermophila</name>
    <dbReference type="NCBI Taxonomy" id="167964"/>
    <lineage>
        <taxon>Bacteria</taxon>
        <taxon>Bacillati</taxon>
        <taxon>Chloroflexota</taxon>
        <taxon>Anaerolineae</taxon>
        <taxon>Anaerolineales</taxon>
        <taxon>Anaerolineaceae</taxon>
        <taxon>Anaerolinea</taxon>
    </lineage>
</organism>
<gene>
    <name evidence="4" type="ORF">XD73_1292</name>
</gene>
<dbReference type="GO" id="GO:0052689">
    <property type="term" value="F:carboxylic ester hydrolase activity"/>
    <property type="evidence" value="ECO:0007669"/>
    <property type="project" value="InterPro"/>
</dbReference>
<evidence type="ECO:0000256" key="1">
    <source>
        <dbReference type="PIRSR" id="PIRSR017388-1"/>
    </source>
</evidence>
<dbReference type="InterPro" id="IPR029058">
    <property type="entry name" value="AB_hydrolase_fold"/>
</dbReference>
<feature type="domain" description="Serine aminopeptidase S33" evidence="3">
    <location>
        <begin position="20"/>
        <end position="135"/>
    </location>
</feature>
<dbReference type="InterPro" id="IPR051044">
    <property type="entry name" value="MAG_DAG_Lipase"/>
</dbReference>
<proteinExistence type="predicted"/>